<sequence>MSLNEQELYGGHFTIELINGSENYVDASTIREVPDNQEVFVGKNDDTSILIDLLERVPENDLIKAMEYHLEDILYDLNKSAIKPSDEVIHKDVVKNDIVYHRLSIVANDECRDMYFALIRLEEFETDIIITYNLPSAHKLDIDEHDKNLDTFVTMVKSFTLKDKSIFG</sequence>
<dbReference type="GO" id="GO:0031267">
    <property type="term" value="F:small GTPase binding"/>
    <property type="evidence" value="ECO:0007669"/>
    <property type="project" value="TreeGrafter"/>
</dbReference>
<dbReference type="SUPFAM" id="SSF55724">
    <property type="entry name" value="Mog1p/PsbP-like"/>
    <property type="match status" value="1"/>
</dbReference>
<protein>
    <submittedName>
        <fullName evidence="4">Nuclear import protein MOG1</fullName>
    </submittedName>
</protein>
<keyword evidence="3" id="KW-0653">Protein transport</keyword>
<dbReference type="InterPro" id="IPR007681">
    <property type="entry name" value="Mog1"/>
</dbReference>
<dbReference type="EMBL" id="LPNN01000005">
    <property type="protein sequence ID" value="OEJ87141.1"/>
    <property type="molecule type" value="Genomic_DNA"/>
</dbReference>
<dbReference type="AlphaFoldDB" id="A0A1E5RJP8"/>
<name>A0A1E5RJP8_HANUV</name>
<dbReference type="GO" id="GO:0005634">
    <property type="term" value="C:nucleus"/>
    <property type="evidence" value="ECO:0007669"/>
    <property type="project" value="TreeGrafter"/>
</dbReference>
<dbReference type="Proteomes" id="UP000095358">
    <property type="component" value="Unassembled WGS sequence"/>
</dbReference>
<evidence type="ECO:0000313" key="5">
    <source>
        <dbReference type="Proteomes" id="UP000095358"/>
    </source>
</evidence>
<keyword evidence="2" id="KW-0813">Transport</keyword>
<evidence type="ECO:0000313" key="4">
    <source>
        <dbReference type="EMBL" id="OEJ87141.1"/>
    </source>
</evidence>
<dbReference type="InterPro" id="IPR016123">
    <property type="entry name" value="Mog1/PsbP_a/b/a-sand"/>
</dbReference>
<dbReference type="OrthoDB" id="10255285at2759"/>
<dbReference type="GO" id="GO:0006606">
    <property type="term" value="P:protein import into nucleus"/>
    <property type="evidence" value="ECO:0007669"/>
    <property type="project" value="TreeGrafter"/>
</dbReference>
<evidence type="ECO:0000256" key="1">
    <source>
        <dbReference type="ARBA" id="ARBA00010307"/>
    </source>
</evidence>
<dbReference type="VEuPathDB" id="FungiDB:AWRI3580_g3051"/>
<organism evidence="4 5">
    <name type="scientific">Hanseniaspora uvarum</name>
    <name type="common">Yeast</name>
    <name type="synonym">Kloeckera apiculata</name>
    <dbReference type="NCBI Taxonomy" id="29833"/>
    <lineage>
        <taxon>Eukaryota</taxon>
        <taxon>Fungi</taxon>
        <taxon>Dikarya</taxon>
        <taxon>Ascomycota</taxon>
        <taxon>Saccharomycotina</taxon>
        <taxon>Saccharomycetes</taxon>
        <taxon>Saccharomycodales</taxon>
        <taxon>Saccharomycodaceae</taxon>
        <taxon>Hanseniaspora</taxon>
    </lineage>
</organism>
<comment type="caution">
    <text evidence="4">The sequence shown here is derived from an EMBL/GenBank/DDBJ whole genome shotgun (WGS) entry which is preliminary data.</text>
</comment>
<reference evidence="5" key="1">
    <citation type="journal article" date="2016" name="Genome Announc.">
        <title>Genome sequences of three species of Hanseniaspora isolated from spontaneous wine fermentations.</title>
        <authorList>
            <person name="Sternes P.R."/>
            <person name="Lee D."/>
            <person name="Kutyna D.R."/>
            <person name="Borneman A.R."/>
        </authorList>
    </citation>
    <scope>NUCLEOTIDE SEQUENCE [LARGE SCALE GENOMIC DNA]</scope>
    <source>
        <strain evidence="5">AWRI3580</strain>
    </source>
</reference>
<gene>
    <name evidence="4" type="ORF">AWRI3580_g3051</name>
</gene>
<evidence type="ECO:0000256" key="3">
    <source>
        <dbReference type="ARBA" id="ARBA00022927"/>
    </source>
</evidence>
<comment type="similarity">
    <text evidence="1">Belongs to the MOG1 family.</text>
</comment>
<dbReference type="PANTHER" id="PTHR15837">
    <property type="entry name" value="RAN GUANINE NUCLEOTIDE RELEASE FACTOR"/>
    <property type="match status" value="1"/>
</dbReference>
<proteinExistence type="inferred from homology"/>
<accession>A0A1E5RJP8</accession>
<evidence type="ECO:0000256" key="2">
    <source>
        <dbReference type="ARBA" id="ARBA00022448"/>
    </source>
</evidence>
<dbReference type="Pfam" id="PF04603">
    <property type="entry name" value="Mog1"/>
    <property type="match status" value="1"/>
</dbReference>
<dbReference type="PANTHER" id="PTHR15837:SF0">
    <property type="entry name" value="RAN GUANINE NUCLEOTIDE RELEASE FACTOR"/>
    <property type="match status" value="1"/>
</dbReference>
<keyword evidence="5" id="KW-1185">Reference proteome</keyword>
<dbReference type="GO" id="GO:0005085">
    <property type="term" value="F:guanyl-nucleotide exchange factor activity"/>
    <property type="evidence" value="ECO:0007669"/>
    <property type="project" value="TreeGrafter"/>
</dbReference>
<dbReference type="Gene3D" id="3.40.1000.10">
    <property type="entry name" value="Mog1/PsbP, alpha/beta/alpha sandwich"/>
    <property type="match status" value="1"/>
</dbReference>
<dbReference type="STRING" id="29833.A0A1E5RJP8"/>